<keyword evidence="3" id="KW-1185">Reference proteome</keyword>
<dbReference type="Proteomes" id="UP000801428">
    <property type="component" value="Unassembled WGS sequence"/>
</dbReference>
<evidence type="ECO:0000313" key="2">
    <source>
        <dbReference type="EMBL" id="KAF3008461.1"/>
    </source>
</evidence>
<dbReference type="AlphaFoldDB" id="A0A9P4TL32"/>
<accession>A0A9P4TL32</accession>
<sequence>MRLKLLNGAPLNEQLSYSDDILLAADDCHAFETQKWRDQSATEENTGLKWRDIGMRSAPLRTEWSQPFLPGTGLHGAHDGHSFSIPGLEESSALPEYETTNLDTTLTFDEDVSAADGYLEHSLIFYDTLLSSQVIQDAAADDTVNSASFLTTTFNTTASEFSSPSPVDSQVLVLQVPAAMAVTTLGSVPSAQYLRSIYPQTPTPNFLCAIVTTPERREVFVRKGGYKMDLWEVTVGDDTSANFKVAFWLRPPRESNNEHDHKPTELLHTLERLQVGNVVLLRNIALTSFRDVVYGQSLDTRILRARTSIDVLMKSGGVSAAHVSGLPATVVETFTRVKRWARAYVADDTAVSGKRKGGPSDKHNPAKRVWSSSGADDDLPPDTMEAV</sequence>
<organism evidence="2 3">
    <name type="scientific">Curvularia kusanoi</name>
    <name type="common">Cochliobolus kusanoi</name>
    <dbReference type="NCBI Taxonomy" id="90978"/>
    <lineage>
        <taxon>Eukaryota</taxon>
        <taxon>Fungi</taxon>
        <taxon>Dikarya</taxon>
        <taxon>Ascomycota</taxon>
        <taxon>Pezizomycotina</taxon>
        <taxon>Dothideomycetes</taxon>
        <taxon>Pleosporomycetidae</taxon>
        <taxon>Pleosporales</taxon>
        <taxon>Pleosporineae</taxon>
        <taxon>Pleosporaceae</taxon>
        <taxon>Curvularia</taxon>
    </lineage>
</organism>
<protein>
    <submittedName>
        <fullName evidence="2">Uncharacterized protein</fullName>
    </submittedName>
</protein>
<dbReference type="EMBL" id="SWKU01000003">
    <property type="protein sequence ID" value="KAF3008461.1"/>
    <property type="molecule type" value="Genomic_DNA"/>
</dbReference>
<evidence type="ECO:0000313" key="3">
    <source>
        <dbReference type="Proteomes" id="UP000801428"/>
    </source>
</evidence>
<feature type="region of interest" description="Disordered" evidence="1">
    <location>
        <begin position="350"/>
        <end position="387"/>
    </location>
</feature>
<name>A0A9P4TL32_CURKU</name>
<reference evidence="2" key="1">
    <citation type="submission" date="2019-04" db="EMBL/GenBank/DDBJ databases">
        <title>Sequencing of skin fungus with MAO and IRED activity.</title>
        <authorList>
            <person name="Marsaioli A.J."/>
            <person name="Bonatto J.M.C."/>
            <person name="Reis Junior O."/>
        </authorList>
    </citation>
    <scope>NUCLEOTIDE SEQUENCE</scope>
    <source>
        <strain evidence="2">30M1</strain>
    </source>
</reference>
<gene>
    <name evidence="2" type="ORF">E8E13_004147</name>
</gene>
<comment type="caution">
    <text evidence="2">The sequence shown here is derived from an EMBL/GenBank/DDBJ whole genome shotgun (WGS) entry which is preliminary data.</text>
</comment>
<dbReference type="OrthoDB" id="5378679at2759"/>
<proteinExistence type="predicted"/>
<evidence type="ECO:0000256" key="1">
    <source>
        <dbReference type="SAM" id="MobiDB-lite"/>
    </source>
</evidence>